<proteinExistence type="predicted"/>
<feature type="binding site" evidence="1">
    <location>
        <position position="7"/>
    </location>
    <ligand>
        <name>Zn(2+)</name>
        <dbReference type="ChEBI" id="CHEBI:29105"/>
    </ligand>
</feature>
<evidence type="ECO:0000313" key="6">
    <source>
        <dbReference type="RefSeq" id="XP_034108693.1"/>
    </source>
</evidence>
<evidence type="ECO:0000313" key="5">
    <source>
        <dbReference type="RefSeq" id="XP_034108692.1"/>
    </source>
</evidence>
<evidence type="ECO:0000256" key="1">
    <source>
        <dbReference type="PROSITE-ProRule" id="PRU01263"/>
    </source>
</evidence>
<name>A0A6P8YS33_DROAB</name>
<sequence length="271" mass="31396">MESCRICMGNTDVEVDLFTNQPLYHMEMTLLDMINEIVDLDIQCDKLPRKICTTCVSDAQVAFRFKRNCERSYNVFKALIRDEGSNDGGEANSDDPHNQTDFLDDKEWNPSSYNTDIIVKTEPSLELYVVNEIVNDAPDWENDSVEDNQRHLSLQDRNVIVKMEEDAVINISDDEDECSLNLPNVELFGKWLEGIGKSERKDALFQFIKAAIPEEEQNDIVKSTTNRVFSRINSMWTSCHRNSKHVQSKYGAWMNRQTIIKIKRQKKKTFP</sequence>
<dbReference type="AlphaFoldDB" id="A0A6P8YS33"/>
<feature type="binding site" evidence="1">
    <location>
        <position position="55"/>
    </location>
    <ligand>
        <name>Zn(2+)</name>
        <dbReference type="ChEBI" id="CHEBI:29105"/>
    </ligand>
</feature>
<evidence type="ECO:0000256" key="2">
    <source>
        <dbReference type="SAM" id="MobiDB-lite"/>
    </source>
</evidence>
<evidence type="ECO:0000259" key="3">
    <source>
        <dbReference type="PROSITE" id="PS51915"/>
    </source>
</evidence>
<keyword evidence="4" id="KW-1185">Reference proteome</keyword>
<dbReference type="RefSeq" id="XP_034108693.1">
    <property type="nucleotide sequence ID" value="XM_034252802.2"/>
</dbReference>
<dbReference type="RefSeq" id="XP_034108692.1">
    <property type="nucleotide sequence ID" value="XM_034252801.2"/>
</dbReference>
<dbReference type="SUPFAM" id="SSF57716">
    <property type="entry name" value="Glucocorticoid receptor-like (DNA-binding domain)"/>
    <property type="match status" value="1"/>
</dbReference>
<feature type="binding site" evidence="1">
    <location>
        <position position="52"/>
    </location>
    <ligand>
        <name>Zn(2+)</name>
        <dbReference type="ChEBI" id="CHEBI:29105"/>
    </ligand>
</feature>
<keyword evidence="1" id="KW-0862">Zinc</keyword>
<feature type="domain" description="ZAD" evidence="3">
    <location>
        <begin position="2"/>
        <end position="79"/>
    </location>
</feature>
<feature type="compositionally biased region" description="Basic and acidic residues" evidence="2">
    <location>
        <begin position="94"/>
        <end position="108"/>
    </location>
</feature>
<keyword evidence="1" id="KW-0479">Metal-binding</keyword>
<protein>
    <submittedName>
        <fullName evidence="5 6">Uncharacterized protein LOC117570898 isoform X1</fullName>
    </submittedName>
</protein>
<dbReference type="PROSITE" id="PS51915">
    <property type="entry name" value="ZAD"/>
    <property type="match status" value="1"/>
</dbReference>
<dbReference type="Proteomes" id="UP000515160">
    <property type="component" value="Chromosome 3"/>
</dbReference>
<keyword evidence="1" id="KW-0863">Zinc-finger</keyword>
<dbReference type="GO" id="GO:0008270">
    <property type="term" value="F:zinc ion binding"/>
    <property type="evidence" value="ECO:0007669"/>
    <property type="project" value="UniProtKB-UniRule"/>
</dbReference>
<dbReference type="SMART" id="SM00868">
    <property type="entry name" value="zf-AD"/>
    <property type="match status" value="1"/>
</dbReference>
<dbReference type="OrthoDB" id="4737882at2759"/>
<accession>A0A6P8YS33</accession>
<dbReference type="GO" id="GO:0005634">
    <property type="term" value="C:nucleus"/>
    <property type="evidence" value="ECO:0007669"/>
    <property type="project" value="InterPro"/>
</dbReference>
<gene>
    <name evidence="5 6" type="primary">LOC117570898</name>
</gene>
<dbReference type="GeneID" id="117570898"/>
<feature type="region of interest" description="Disordered" evidence="2">
    <location>
        <begin position="84"/>
        <end position="108"/>
    </location>
</feature>
<feature type="binding site" evidence="1">
    <location>
        <position position="4"/>
    </location>
    <ligand>
        <name>Zn(2+)</name>
        <dbReference type="ChEBI" id="CHEBI:29105"/>
    </ligand>
</feature>
<dbReference type="Pfam" id="PF07776">
    <property type="entry name" value="zf-AD"/>
    <property type="match status" value="1"/>
</dbReference>
<reference evidence="5 6" key="1">
    <citation type="submission" date="2025-04" db="UniProtKB">
        <authorList>
            <consortium name="RefSeq"/>
        </authorList>
    </citation>
    <scope>IDENTIFICATION</scope>
    <source>
        <strain evidence="5 6">15112-1751.03</strain>
        <tissue evidence="5 6">Whole Adult</tissue>
    </source>
</reference>
<organism evidence="4 5">
    <name type="scientific">Drosophila albomicans</name>
    <name type="common">Fruit fly</name>
    <dbReference type="NCBI Taxonomy" id="7291"/>
    <lineage>
        <taxon>Eukaryota</taxon>
        <taxon>Metazoa</taxon>
        <taxon>Ecdysozoa</taxon>
        <taxon>Arthropoda</taxon>
        <taxon>Hexapoda</taxon>
        <taxon>Insecta</taxon>
        <taxon>Pterygota</taxon>
        <taxon>Neoptera</taxon>
        <taxon>Endopterygota</taxon>
        <taxon>Diptera</taxon>
        <taxon>Brachycera</taxon>
        <taxon>Muscomorpha</taxon>
        <taxon>Ephydroidea</taxon>
        <taxon>Drosophilidae</taxon>
        <taxon>Drosophila</taxon>
    </lineage>
</organism>
<evidence type="ECO:0000313" key="4">
    <source>
        <dbReference type="Proteomes" id="UP000515160"/>
    </source>
</evidence>
<dbReference type="InterPro" id="IPR012934">
    <property type="entry name" value="Znf_AD"/>
</dbReference>